<dbReference type="InterPro" id="IPR044612">
    <property type="entry name" value="ARL2/3"/>
</dbReference>
<evidence type="ECO:0000313" key="8">
    <source>
        <dbReference type="Proteomes" id="UP001230188"/>
    </source>
</evidence>
<dbReference type="InterPro" id="IPR005225">
    <property type="entry name" value="Small_GTP-bd"/>
</dbReference>
<dbReference type="PROSITE" id="PS51417">
    <property type="entry name" value="ARF"/>
    <property type="match status" value="1"/>
</dbReference>
<evidence type="ECO:0000256" key="6">
    <source>
        <dbReference type="RuleBase" id="RU003925"/>
    </source>
</evidence>
<dbReference type="SMART" id="SM00178">
    <property type="entry name" value="SAR"/>
    <property type="match status" value="1"/>
</dbReference>
<proteinExistence type="inferred from homology"/>
<organism evidence="7 8">
    <name type="scientific">Chrysophaeum taylorii</name>
    <dbReference type="NCBI Taxonomy" id="2483200"/>
    <lineage>
        <taxon>Eukaryota</taxon>
        <taxon>Sar</taxon>
        <taxon>Stramenopiles</taxon>
        <taxon>Ochrophyta</taxon>
        <taxon>Pelagophyceae</taxon>
        <taxon>Pelagomonadales</taxon>
        <taxon>Pelagomonadaceae</taxon>
        <taxon>Chrysophaeum</taxon>
    </lineage>
</organism>
<reference evidence="7" key="1">
    <citation type="submission" date="2023-01" db="EMBL/GenBank/DDBJ databases">
        <title>Metagenome sequencing of chrysophaentin producing Chrysophaeum taylorii.</title>
        <authorList>
            <person name="Davison J."/>
            <person name="Bewley C."/>
        </authorList>
    </citation>
    <scope>NUCLEOTIDE SEQUENCE</scope>
    <source>
        <strain evidence="7">NIES-1699</strain>
    </source>
</reference>
<dbReference type="Pfam" id="PF00025">
    <property type="entry name" value="Arf"/>
    <property type="match status" value="1"/>
</dbReference>
<dbReference type="Gene3D" id="3.40.50.300">
    <property type="entry name" value="P-loop containing nucleotide triphosphate hydrolases"/>
    <property type="match status" value="1"/>
</dbReference>
<evidence type="ECO:0000256" key="4">
    <source>
        <dbReference type="PIRSR" id="PIRSR606689-1"/>
    </source>
</evidence>
<keyword evidence="3 4" id="KW-0342">GTP-binding</keyword>
<name>A0AAD7XJJ7_9STRA</name>
<dbReference type="GO" id="GO:0046872">
    <property type="term" value="F:metal ion binding"/>
    <property type="evidence" value="ECO:0007669"/>
    <property type="project" value="UniProtKB-KW"/>
</dbReference>
<feature type="binding site" evidence="5">
    <location>
        <position position="31"/>
    </location>
    <ligand>
        <name>Mg(2+)</name>
        <dbReference type="ChEBI" id="CHEBI:18420"/>
    </ligand>
</feature>
<gene>
    <name evidence="7" type="ORF">CTAYLR_009216</name>
</gene>
<feature type="binding site" evidence="4">
    <location>
        <position position="69"/>
    </location>
    <ligand>
        <name>GTP</name>
        <dbReference type="ChEBI" id="CHEBI:37565"/>
    </ligand>
</feature>
<dbReference type="AlphaFoldDB" id="A0AAD7XJJ7"/>
<dbReference type="GO" id="GO:0003924">
    <property type="term" value="F:GTPase activity"/>
    <property type="evidence" value="ECO:0007669"/>
    <property type="project" value="InterPro"/>
</dbReference>
<dbReference type="SMART" id="SM00177">
    <property type="entry name" value="ARF"/>
    <property type="match status" value="1"/>
</dbReference>
<evidence type="ECO:0008006" key="9">
    <source>
        <dbReference type="Google" id="ProtNLM"/>
    </source>
</evidence>
<feature type="binding site" evidence="5">
    <location>
        <position position="47"/>
    </location>
    <ligand>
        <name>Mg(2+)</name>
        <dbReference type="ChEBI" id="CHEBI:18420"/>
    </ligand>
</feature>
<dbReference type="EMBL" id="JAQMWT010000504">
    <property type="protein sequence ID" value="KAJ8600524.1"/>
    <property type="molecule type" value="Genomic_DNA"/>
</dbReference>
<keyword evidence="8" id="KW-1185">Reference proteome</keyword>
<keyword evidence="2 4" id="KW-0547">Nucleotide-binding</keyword>
<dbReference type="PANTHER" id="PTHR45697">
    <property type="entry name" value="ADP-RIBOSYLATION FACTOR-LIKE PROTEIN 2-RELATED"/>
    <property type="match status" value="1"/>
</dbReference>
<dbReference type="PRINTS" id="PR00328">
    <property type="entry name" value="SAR1GTPBP"/>
</dbReference>
<evidence type="ECO:0000256" key="2">
    <source>
        <dbReference type="ARBA" id="ARBA00022741"/>
    </source>
</evidence>
<dbReference type="InterPro" id="IPR027417">
    <property type="entry name" value="P-loop_NTPase"/>
</dbReference>
<comment type="caution">
    <text evidence="7">The sequence shown here is derived from an EMBL/GenBank/DDBJ whole genome shotgun (WGS) entry which is preliminary data.</text>
</comment>
<comment type="similarity">
    <text evidence="1 6">Belongs to the small GTPase superfamily. Arf family.</text>
</comment>
<dbReference type="GO" id="GO:0005525">
    <property type="term" value="F:GTP binding"/>
    <property type="evidence" value="ECO:0007669"/>
    <property type="project" value="UniProtKB-KW"/>
</dbReference>
<protein>
    <recommendedName>
        <fullName evidence="9">ADP-ribosylation factor-like protein 3</fullName>
    </recommendedName>
</protein>
<feature type="binding site" evidence="4">
    <location>
        <begin position="125"/>
        <end position="128"/>
    </location>
    <ligand>
        <name>GTP</name>
        <dbReference type="ChEBI" id="CHEBI:37565"/>
    </ligand>
</feature>
<dbReference type="InterPro" id="IPR006689">
    <property type="entry name" value="Small_GTPase_ARF/SAR"/>
</dbReference>
<evidence type="ECO:0000256" key="1">
    <source>
        <dbReference type="ARBA" id="ARBA00010290"/>
    </source>
</evidence>
<evidence type="ECO:0000256" key="5">
    <source>
        <dbReference type="PIRSR" id="PIRSR606689-2"/>
    </source>
</evidence>
<dbReference type="Proteomes" id="UP001230188">
    <property type="component" value="Unassembled WGS sequence"/>
</dbReference>
<feature type="binding site" evidence="4">
    <location>
        <begin position="24"/>
        <end position="31"/>
    </location>
    <ligand>
        <name>GTP</name>
        <dbReference type="ChEBI" id="CHEBI:37565"/>
    </ligand>
</feature>
<dbReference type="NCBIfam" id="TIGR00231">
    <property type="entry name" value="small_GTP"/>
    <property type="match status" value="1"/>
</dbReference>
<dbReference type="SUPFAM" id="SSF52540">
    <property type="entry name" value="P-loop containing nucleoside triphosphate hydrolases"/>
    <property type="match status" value="1"/>
</dbReference>
<evidence type="ECO:0000256" key="3">
    <source>
        <dbReference type="ARBA" id="ARBA00023134"/>
    </source>
</evidence>
<accession>A0AAD7XJJ7</accession>
<evidence type="ECO:0000313" key="7">
    <source>
        <dbReference type="EMBL" id="KAJ8600524.1"/>
    </source>
</evidence>
<sequence>MPGLLHLLQKLKRTDDDYKLLILGLDNAGKTTLMKCLSEDATTVAPTQGFNVSQLRHGQYTLNCWDIGGQKPSRAYWPNYFDKTDGLVYVVDSADKARIEETSIELSHIIAESTLNNVPLLVFANKQDLLQALEADDIMDALDLTRIRVRPWRIQPCDARTGAGLREGLEWLVAEINAVE</sequence>
<keyword evidence="5" id="KW-0460">Magnesium</keyword>
<keyword evidence="5" id="KW-0479">Metal-binding</keyword>
<dbReference type="FunFam" id="3.40.50.300:FF:001166">
    <property type="entry name" value="ADP-ribosylation factor D"/>
    <property type="match status" value="1"/>
</dbReference>